<dbReference type="SUPFAM" id="SSF53300">
    <property type="entry name" value="vWA-like"/>
    <property type="match status" value="1"/>
</dbReference>
<accession>A0ABU5R9K5</accession>
<protein>
    <recommendedName>
        <fullName evidence="3">VWA domain-containing protein</fullName>
    </recommendedName>
</protein>
<evidence type="ECO:0008006" key="3">
    <source>
        <dbReference type="Google" id="ProtNLM"/>
    </source>
</evidence>
<dbReference type="RefSeq" id="WP_323330671.1">
    <property type="nucleotide sequence ID" value="NZ_JAYFSI010000006.1"/>
</dbReference>
<evidence type="ECO:0000313" key="1">
    <source>
        <dbReference type="EMBL" id="MEA5362912.1"/>
    </source>
</evidence>
<sequence length="550" mass="56566">MNRRAVLIPLAALLVVVACAAVYVFVLSVPAYRTAVVVDTSAPGTGLAQIAGAVRSVTSNSGDSDALSVRRFGGECGSAGNTSEIADSPDEVQQAVGSLSPSGKATMVDGVAAAIDGFSGLLTRRGSVRNRIVVISTSGADACTNDPAGARKALDDRLAEAGLDLDIRVVGFQVPEDRKAALAQFAGASAAAFTGNADELKAVLDRLVVPALPDAASISLSAPEPDPSYAFVTGDRLAVVRGTKVVAQTPGVFTSTYTVHYSADGHFVFAVTAAGISTLDVRSGAARVVPCGSCQDAVAAGGSVLSWLAGNVLTTLDLAETGARPRSVTTVLPDRKVDEPNQILPLRILAGREGSTLVSAPDGVSAYGGGAENLYLVRPGGQVFPLGTAQGNVAISGTTFSPDGRFAAYVAAGHAGACETRSSIVLLNLATGTHEETPPVGDPNDEGSGVDDVWYDKDGTLNMIYTSWRCDSSGGPRTSVTVPEGRWRLENSGWTQRDPSSAGYTRQVAPGFRAVLGDPSLQDYTRELSSEINGARTKISDNVRAIAVPD</sequence>
<dbReference type="SUPFAM" id="SSF82171">
    <property type="entry name" value="DPP6 N-terminal domain-like"/>
    <property type="match status" value="1"/>
</dbReference>
<dbReference type="PROSITE" id="PS51257">
    <property type="entry name" value="PROKAR_LIPOPROTEIN"/>
    <property type="match status" value="1"/>
</dbReference>
<dbReference type="EMBL" id="JAYFSI010000006">
    <property type="protein sequence ID" value="MEA5362912.1"/>
    <property type="molecule type" value="Genomic_DNA"/>
</dbReference>
<evidence type="ECO:0000313" key="2">
    <source>
        <dbReference type="Proteomes" id="UP001304298"/>
    </source>
</evidence>
<gene>
    <name evidence="1" type="ORF">VA596_25495</name>
</gene>
<organism evidence="1 2">
    <name type="scientific">Amycolatopsis heterodermiae</name>
    <dbReference type="NCBI Taxonomy" id="3110235"/>
    <lineage>
        <taxon>Bacteria</taxon>
        <taxon>Bacillati</taxon>
        <taxon>Actinomycetota</taxon>
        <taxon>Actinomycetes</taxon>
        <taxon>Pseudonocardiales</taxon>
        <taxon>Pseudonocardiaceae</taxon>
        <taxon>Amycolatopsis</taxon>
    </lineage>
</organism>
<dbReference type="Proteomes" id="UP001304298">
    <property type="component" value="Unassembled WGS sequence"/>
</dbReference>
<dbReference type="Gene3D" id="3.40.50.410">
    <property type="entry name" value="von Willebrand factor, type A domain"/>
    <property type="match status" value="1"/>
</dbReference>
<reference evidence="1 2" key="1">
    <citation type="submission" date="2023-12" db="EMBL/GenBank/DDBJ databases">
        <title>Amycolatopsis sp. V23-08.</title>
        <authorList>
            <person name="Somphong A."/>
        </authorList>
    </citation>
    <scope>NUCLEOTIDE SEQUENCE [LARGE SCALE GENOMIC DNA]</scope>
    <source>
        <strain evidence="1 2">V23-08</strain>
    </source>
</reference>
<proteinExistence type="predicted"/>
<keyword evidence="2" id="KW-1185">Reference proteome</keyword>
<dbReference type="InterPro" id="IPR036465">
    <property type="entry name" value="vWFA_dom_sf"/>
</dbReference>
<name>A0ABU5R9K5_9PSEU</name>
<comment type="caution">
    <text evidence="1">The sequence shown here is derived from an EMBL/GenBank/DDBJ whole genome shotgun (WGS) entry which is preliminary data.</text>
</comment>